<keyword evidence="3" id="KW-1185">Reference proteome</keyword>
<reference evidence="3" key="1">
    <citation type="journal article" date="2007" name="Nature">
        <title>The grapevine genome sequence suggests ancestral hexaploidization in major angiosperm phyla.</title>
        <authorList>
            <consortium name="The French-Italian Public Consortium for Grapevine Genome Characterization."/>
            <person name="Jaillon O."/>
            <person name="Aury J.-M."/>
            <person name="Noel B."/>
            <person name="Policriti A."/>
            <person name="Clepet C."/>
            <person name="Casagrande A."/>
            <person name="Choisne N."/>
            <person name="Aubourg S."/>
            <person name="Vitulo N."/>
            <person name="Jubin C."/>
            <person name="Vezzi A."/>
            <person name="Legeai F."/>
            <person name="Hugueney P."/>
            <person name="Dasilva C."/>
            <person name="Horner D."/>
            <person name="Mica E."/>
            <person name="Jublot D."/>
            <person name="Poulain J."/>
            <person name="Bruyere C."/>
            <person name="Billault A."/>
            <person name="Segurens B."/>
            <person name="Gouyvenoux M."/>
            <person name="Ugarte E."/>
            <person name="Cattonaro F."/>
            <person name="Anthouard V."/>
            <person name="Vico V."/>
            <person name="Del Fabbro C."/>
            <person name="Alaux M."/>
            <person name="Di Gaspero G."/>
            <person name="Dumas V."/>
            <person name="Felice N."/>
            <person name="Paillard S."/>
            <person name="Juman I."/>
            <person name="Moroldo M."/>
            <person name="Scalabrin S."/>
            <person name="Canaguier A."/>
            <person name="Le Clainche I."/>
            <person name="Malacrida G."/>
            <person name="Durand E."/>
            <person name="Pesole G."/>
            <person name="Laucou V."/>
            <person name="Chatelet P."/>
            <person name="Merdinoglu D."/>
            <person name="Delledonne M."/>
            <person name="Pezzotti M."/>
            <person name="Lecharny A."/>
            <person name="Scarpelli C."/>
            <person name="Artiguenave F."/>
            <person name="Pe M.E."/>
            <person name="Valle G."/>
            <person name="Morgante M."/>
            <person name="Caboche M."/>
            <person name="Adam-Blondon A.-F."/>
            <person name="Weissenbach J."/>
            <person name="Quetier F."/>
            <person name="Wincker P."/>
        </authorList>
    </citation>
    <scope>NUCLEOTIDE SEQUENCE [LARGE SCALE GENOMIC DNA]</scope>
    <source>
        <strain evidence="3">cv. Pinot noir / PN40024</strain>
    </source>
</reference>
<dbReference type="AlphaFoldDB" id="D7TW27"/>
<accession>D7TW27</accession>
<protein>
    <submittedName>
        <fullName evidence="2">Uncharacterized protein</fullName>
    </submittedName>
</protein>
<proteinExistence type="predicted"/>
<evidence type="ECO:0000256" key="1">
    <source>
        <dbReference type="SAM" id="MobiDB-lite"/>
    </source>
</evidence>
<dbReference type="EMBL" id="FN596251">
    <property type="protein sequence ID" value="CBI34702.3"/>
    <property type="molecule type" value="Genomic_DNA"/>
</dbReference>
<dbReference type="PaxDb" id="29760-VIT_02s0025g03870.t01"/>
<evidence type="ECO:0000313" key="3">
    <source>
        <dbReference type="Proteomes" id="UP000009183"/>
    </source>
</evidence>
<dbReference type="Proteomes" id="UP000009183">
    <property type="component" value="Chromosome 2"/>
</dbReference>
<dbReference type="HOGENOM" id="CLU_2946364_0_0_1"/>
<evidence type="ECO:0000313" key="2">
    <source>
        <dbReference type="EMBL" id="CBI34702.3"/>
    </source>
</evidence>
<organism evidence="2 3">
    <name type="scientific">Vitis vinifera</name>
    <name type="common">Grape</name>
    <dbReference type="NCBI Taxonomy" id="29760"/>
    <lineage>
        <taxon>Eukaryota</taxon>
        <taxon>Viridiplantae</taxon>
        <taxon>Streptophyta</taxon>
        <taxon>Embryophyta</taxon>
        <taxon>Tracheophyta</taxon>
        <taxon>Spermatophyta</taxon>
        <taxon>Magnoliopsida</taxon>
        <taxon>eudicotyledons</taxon>
        <taxon>Gunneridae</taxon>
        <taxon>Pentapetalae</taxon>
        <taxon>rosids</taxon>
        <taxon>Vitales</taxon>
        <taxon>Vitaceae</taxon>
        <taxon>Viteae</taxon>
        <taxon>Vitis</taxon>
    </lineage>
</organism>
<sequence>MDGSKIAKSSESRTELLSRIQIPKRQPRGTALYTGVSQCLECDCDRIHKPNGDRKRGRVT</sequence>
<name>D7TW27_VITVI</name>
<dbReference type="InParanoid" id="D7TW27"/>
<feature type="region of interest" description="Disordered" evidence="1">
    <location>
        <begin position="1"/>
        <end position="22"/>
    </location>
</feature>
<gene>
    <name evidence="2" type="ordered locus">VIT_02s0025g03870</name>
</gene>